<feature type="domain" description="HTH lysR-type" evidence="5">
    <location>
        <begin position="60"/>
        <end position="117"/>
    </location>
</feature>
<dbReference type="PANTHER" id="PTHR30346">
    <property type="entry name" value="TRANSCRIPTIONAL DUAL REGULATOR HCAR-RELATED"/>
    <property type="match status" value="1"/>
</dbReference>
<keyword evidence="7" id="KW-1185">Reference proteome</keyword>
<dbReference type="Gene3D" id="1.10.10.10">
    <property type="entry name" value="Winged helix-like DNA-binding domain superfamily/Winged helix DNA-binding domain"/>
    <property type="match status" value="1"/>
</dbReference>
<evidence type="ECO:0000313" key="6">
    <source>
        <dbReference type="EMBL" id="TCZ65502.1"/>
    </source>
</evidence>
<gene>
    <name evidence="6" type="ORF">EXY23_04845</name>
</gene>
<comment type="similarity">
    <text evidence="1">Belongs to the LysR transcriptional regulatory family.</text>
</comment>
<dbReference type="GO" id="GO:0003677">
    <property type="term" value="F:DNA binding"/>
    <property type="evidence" value="ECO:0007669"/>
    <property type="project" value="UniProtKB-KW"/>
</dbReference>
<keyword evidence="4" id="KW-0804">Transcription</keyword>
<sequence length="359" mass="38414">MHLHGEPGSPLVAMGFEEARLCPAARRPRPFRLTGRFDRFSVSRATAQPGTRERATLDFRILRRMAHFLAVAEEGHFGRAAARLGLSQPPLSAQIQALEAELGVKLLERTRKGARPTREGEALLPVIRRLAEDAKQVEALARELRAGRQLPMALACVTSALFDFLPPLVRALRDAQPDAAMRVQEMDTADAVEALRRGEMDFALARLDRDRPPLRVLPLGQDALVAALPEGHALLGRPGPLPLSALASEPLMLLPRSISPAYFDAQVSACRAAGFEPVAVREVGSAMAQLAFVAAGLGVALVSSGMAVLRPPGVGFRELAGPVASVGVALVWNAERETEAARLAVQVARRVFPGSAEAG</sequence>
<dbReference type="GO" id="GO:0003700">
    <property type="term" value="F:DNA-binding transcription factor activity"/>
    <property type="evidence" value="ECO:0007669"/>
    <property type="project" value="InterPro"/>
</dbReference>
<comment type="caution">
    <text evidence="6">The sequence shown here is derived from an EMBL/GenBank/DDBJ whole genome shotgun (WGS) entry which is preliminary data.</text>
</comment>
<proteinExistence type="inferred from homology"/>
<dbReference type="InterPro" id="IPR000847">
    <property type="entry name" value="LysR_HTH_N"/>
</dbReference>
<dbReference type="CDD" id="cd08414">
    <property type="entry name" value="PBP2_LTTR_aromatics_like"/>
    <property type="match status" value="1"/>
</dbReference>
<dbReference type="FunFam" id="1.10.10.10:FF:000001">
    <property type="entry name" value="LysR family transcriptional regulator"/>
    <property type="match status" value="1"/>
</dbReference>
<dbReference type="Pfam" id="PF00126">
    <property type="entry name" value="HTH_1"/>
    <property type="match status" value="1"/>
</dbReference>
<dbReference type="OrthoDB" id="9811588at2"/>
<dbReference type="Pfam" id="PF03466">
    <property type="entry name" value="LysR_substrate"/>
    <property type="match status" value="1"/>
</dbReference>
<dbReference type="Proteomes" id="UP000295023">
    <property type="component" value="Unassembled WGS sequence"/>
</dbReference>
<dbReference type="EMBL" id="SKBM01000003">
    <property type="protein sequence ID" value="TCZ65502.1"/>
    <property type="molecule type" value="Genomic_DNA"/>
</dbReference>
<dbReference type="PRINTS" id="PR00039">
    <property type="entry name" value="HTHLYSR"/>
</dbReference>
<keyword evidence="3" id="KW-0238">DNA-binding</keyword>
<dbReference type="AlphaFoldDB" id="A0A4R4DTY7"/>
<dbReference type="SUPFAM" id="SSF53850">
    <property type="entry name" value="Periplasmic binding protein-like II"/>
    <property type="match status" value="1"/>
</dbReference>
<keyword evidence="2" id="KW-0805">Transcription regulation</keyword>
<dbReference type="GO" id="GO:0032993">
    <property type="term" value="C:protein-DNA complex"/>
    <property type="evidence" value="ECO:0007669"/>
    <property type="project" value="TreeGrafter"/>
</dbReference>
<dbReference type="Gene3D" id="3.40.190.10">
    <property type="entry name" value="Periplasmic binding protein-like II"/>
    <property type="match status" value="2"/>
</dbReference>
<reference evidence="6 7" key="1">
    <citation type="submission" date="2019-03" db="EMBL/GenBank/DDBJ databases">
        <title>Paracraurococcus aquatilis NE82 genome sequence.</title>
        <authorList>
            <person name="Zhao Y."/>
            <person name="Du Z."/>
        </authorList>
    </citation>
    <scope>NUCLEOTIDE SEQUENCE [LARGE SCALE GENOMIC DNA]</scope>
    <source>
        <strain evidence="6 7">NE82</strain>
    </source>
</reference>
<evidence type="ECO:0000259" key="5">
    <source>
        <dbReference type="PROSITE" id="PS50931"/>
    </source>
</evidence>
<dbReference type="PANTHER" id="PTHR30346:SF0">
    <property type="entry name" value="HCA OPERON TRANSCRIPTIONAL ACTIVATOR HCAR"/>
    <property type="match status" value="1"/>
</dbReference>
<evidence type="ECO:0000313" key="7">
    <source>
        <dbReference type="Proteomes" id="UP000295023"/>
    </source>
</evidence>
<organism evidence="6 7">
    <name type="scientific">Roseicella aquatilis</name>
    <dbReference type="NCBI Taxonomy" id="2527868"/>
    <lineage>
        <taxon>Bacteria</taxon>
        <taxon>Pseudomonadati</taxon>
        <taxon>Pseudomonadota</taxon>
        <taxon>Alphaproteobacteria</taxon>
        <taxon>Acetobacterales</taxon>
        <taxon>Roseomonadaceae</taxon>
        <taxon>Roseicella</taxon>
    </lineage>
</organism>
<protein>
    <submittedName>
        <fullName evidence="6">LysR family transcriptional regulator</fullName>
    </submittedName>
</protein>
<name>A0A4R4DTY7_9PROT</name>
<dbReference type="InterPro" id="IPR005119">
    <property type="entry name" value="LysR_subst-bd"/>
</dbReference>
<dbReference type="SUPFAM" id="SSF46785">
    <property type="entry name" value="Winged helix' DNA-binding domain"/>
    <property type="match status" value="1"/>
</dbReference>
<evidence type="ECO:0000256" key="1">
    <source>
        <dbReference type="ARBA" id="ARBA00009437"/>
    </source>
</evidence>
<evidence type="ECO:0000256" key="3">
    <source>
        <dbReference type="ARBA" id="ARBA00023125"/>
    </source>
</evidence>
<evidence type="ECO:0000256" key="4">
    <source>
        <dbReference type="ARBA" id="ARBA00023163"/>
    </source>
</evidence>
<dbReference type="InterPro" id="IPR036390">
    <property type="entry name" value="WH_DNA-bd_sf"/>
</dbReference>
<accession>A0A4R4DTY7</accession>
<dbReference type="InterPro" id="IPR036388">
    <property type="entry name" value="WH-like_DNA-bd_sf"/>
</dbReference>
<dbReference type="PROSITE" id="PS50931">
    <property type="entry name" value="HTH_LYSR"/>
    <property type="match status" value="1"/>
</dbReference>
<evidence type="ECO:0000256" key="2">
    <source>
        <dbReference type="ARBA" id="ARBA00023015"/>
    </source>
</evidence>